<dbReference type="AlphaFoldDB" id="A0A511MVV8"/>
<evidence type="ECO:0000256" key="4">
    <source>
        <dbReference type="ARBA" id="ARBA00023163"/>
    </source>
</evidence>
<protein>
    <submittedName>
        <fullName evidence="6">Transcriptional regulator</fullName>
    </submittedName>
</protein>
<dbReference type="InterPro" id="IPR036390">
    <property type="entry name" value="WH_DNA-bd_sf"/>
</dbReference>
<dbReference type="SUPFAM" id="SSF46785">
    <property type="entry name" value="Winged helix' DNA-binding domain"/>
    <property type="match status" value="1"/>
</dbReference>
<feature type="domain" description="HTH marR-type" evidence="5">
    <location>
        <begin position="1"/>
        <end position="129"/>
    </location>
</feature>
<dbReference type="GO" id="GO:0003700">
    <property type="term" value="F:DNA-binding transcription factor activity"/>
    <property type="evidence" value="ECO:0007669"/>
    <property type="project" value="InterPro"/>
</dbReference>
<dbReference type="InterPro" id="IPR036388">
    <property type="entry name" value="WH-like_DNA-bd_sf"/>
</dbReference>
<dbReference type="Gene3D" id="1.10.10.10">
    <property type="entry name" value="Winged helix-like DNA-binding domain superfamily/Winged helix DNA-binding domain"/>
    <property type="match status" value="1"/>
</dbReference>
<dbReference type="Proteomes" id="UP000321306">
    <property type="component" value="Unassembled WGS sequence"/>
</dbReference>
<dbReference type="Pfam" id="PF12802">
    <property type="entry name" value="MarR_2"/>
    <property type="match status" value="1"/>
</dbReference>
<dbReference type="InterPro" id="IPR023187">
    <property type="entry name" value="Tscrpt_reg_MarR-type_CS"/>
</dbReference>
<evidence type="ECO:0000313" key="6">
    <source>
        <dbReference type="EMBL" id="GEM44719.1"/>
    </source>
</evidence>
<dbReference type="PROSITE" id="PS01117">
    <property type="entry name" value="HTH_MARR_1"/>
    <property type="match status" value="1"/>
</dbReference>
<dbReference type="InterPro" id="IPR000835">
    <property type="entry name" value="HTH_MarR-typ"/>
</dbReference>
<proteinExistence type="predicted"/>
<evidence type="ECO:0000256" key="3">
    <source>
        <dbReference type="ARBA" id="ARBA00023125"/>
    </source>
</evidence>
<dbReference type="RefSeq" id="WP_146881852.1">
    <property type="nucleotide sequence ID" value="NZ_BJXB01000001.1"/>
</dbReference>
<dbReference type="GO" id="GO:0003677">
    <property type="term" value="F:DNA binding"/>
    <property type="evidence" value="ECO:0007669"/>
    <property type="project" value="UniProtKB-KW"/>
</dbReference>
<keyword evidence="7" id="KW-1185">Reference proteome</keyword>
<evidence type="ECO:0000259" key="5">
    <source>
        <dbReference type="PROSITE" id="PS50995"/>
    </source>
</evidence>
<keyword evidence="2" id="KW-0805">Transcription regulation</keyword>
<dbReference type="PRINTS" id="PR00598">
    <property type="entry name" value="HTHMARR"/>
</dbReference>
<dbReference type="PROSITE" id="PS50995">
    <property type="entry name" value="HTH_MARR_2"/>
    <property type="match status" value="1"/>
</dbReference>
<evidence type="ECO:0000256" key="1">
    <source>
        <dbReference type="ARBA" id="ARBA00004496"/>
    </source>
</evidence>
<dbReference type="GO" id="GO:0006950">
    <property type="term" value="P:response to stress"/>
    <property type="evidence" value="ECO:0007669"/>
    <property type="project" value="TreeGrafter"/>
</dbReference>
<dbReference type="InterPro" id="IPR039422">
    <property type="entry name" value="MarR/SlyA-like"/>
</dbReference>
<dbReference type="PANTHER" id="PTHR33164:SF5">
    <property type="entry name" value="ORGANIC HYDROPEROXIDE RESISTANCE TRANSCRIPTIONAL REGULATOR"/>
    <property type="match status" value="1"/>
</dbReference>
<evidence type="ECO:0000313" key="7">
    <source>
        <dbReference type="Proteomes" id="UP000321306"/>
    </source>
</evidence>
<organism evidence="6 7">
    <name type="scientific">Deinococcus cellulosilyticus (strain DSM 18568 / NBRC 106333 / KACC 11606 / 5516J-15)</name>
    <dbReference type="NCBI Taxonomy" id="1223518"/>
    <lineage>
        <taxon>Bacteria</taxon>
        <taxon>Thermotogati</taxon>
        <taxon>Deinococcota</taxon>
        <taxon>Deinococci</taxon>
        <taxon>Deinococcales</taxon>
        <taxon>Deinococcaceae</taxon>
        <taxon>Deinococcus</taxon>
    </lineage>
</organism>
<comment type="caution">
    <text evidence="6">The sequence shown here is derived from an EMBL/GenBank/DDBJ whole genome shotgun (WGS) entry which is preliminary data.</text>
</comment>
<dbReference type="EMBL" id="BJXB01000001">
    <property type="protein sequence ID" value="GEM44719.1"/>
    <property type="molecule type" value="Genomic_DNA"/>
</dbReference>
<sequence>MSSIPIYMERLGVLMRHHSRAHPSGLHPVHFEVLHYLSACNRFSNTPQAIIEYLGITKGTLSQSLKLLEQKGYLSRSMDLKDRRIVHFDLTGAGEAILAEHLQETRQLLEHLAPPEQASVEKALELLLGKMIEQQGGKPFGVCRTCKYHRSDESSWCSLLQLPLEHPAPDKICREHVAP</sequence>
<dbReference type="OrthoDB" id="9786071at2"/>
<keyword evidence="4" id="KW-0804">Transcription</keyword>
<keyword evidence="3" id="KW-0238">DNA-binding</keyword>
<dbReference type="SMART" id="SM00347">
    <property type="entry name" value="HTH_MARR"/>
    <property type="match status" value="1"/>
</dbReference>
<gene>
    <name evidence="6" type="ORF">DC3_03540</name>
</gene>
<accession>A0A511MVV8</accession>
<comment type="subcellular location">
    <subcellularLocation>
        <location evidence="1">Cytoplasm</location>
    </subcellularLocation>
</comment>
<dbReference type="GO" id="GO:0005737">
    <property type="term" value="C:cytoplasm"/>
    <property type="evidence" value="ECO:0007669"/>
    <property type="project" value="UniProtKB-SubCell"/>
</dbReference>
<name>A0A511MVV8_DEIC1</name>
<reference evidence="6 7" key="1">
    <citation type="submission" date="2019-07" db="EMBL/GenBank/DDBJ databases">
        <title>Whole genome shotgun sequence of Deinococcus cellulosilyticus NBRC 106333.</title>
        <authorList>
            <person name="Hosoyama A."/>
            <person name="Uohara A."/>
            <person name="Ohji S."/>
            <person name="Ichikawa N."/>
        </authorList>
    </citation>
    <scope>NUCLEOTIDE SEQUENCE [LARGE SCALE GENOMIC DNA]</scope>
    <source>
        <strain evidence="6 7">NBRC 106333</strain>
    </source>
</reference>
<dbReference type="PANTHER" id="PTHR33164">
    <property type="entry name" value="TRANSCRIPTIONAL REGULATOR, MARR FAMILY"/>
    <property type="match status" value="1"/>
</dbReference>
<evidence type="ECO:0000256" key="2">
    <source>
        <dbReference type="ARBA" id="ARBA00023015"/>
    </source>
</evidence>